<dbReference type="EMBL" id="FNVG01000011">
    <property type="protein sequence ID" value="SEG32314.1"/>
    <property type="molecule type" value="Genomic_DNA"/>
</dbReference>
<evidence type="ECO:0000256" key="1">
    <source>
        <dbReference type="SAM" id="MobiDB-lite"/>
    </source>
</evidence>
<keyword evidence="3" id="KW-1185">Reference proteome</keyword>
<dbReference type="Proteomes" id="UP000236721">
    <property type="component" value="Unassembled WGS sequence"/>
</dbReference>
<name>A0A1H5Z8C4_9VIBR</name>
<dbReference type="AlphaFoldDB" id="A0A1H5Z8C4"/>
<feature type="region of interest" description="Disordered" evidence="1">
    <location>
        <begin position="51"/>
        <end position="77"/>
    </location>
</feature>
<protein>
    <recommendedName>
        <fullName evidence="4">DUF2986 domain-containing protein</fullName>
    </recommendedName>
</protein>
<reference evidence="3" key="1">
    <citation type="submission" date="2016-10" db="EMBL/GenBank/DDBJ databases">
        <authorList>
            <person name="Varghese N."/>
            <person name="Submissions S."/>
        </authorList>
    </citation>
    <scope>NUCLEOTIDE SEQUENCE [LARGE SCALE GENOMIC DNA]</scope>
    <source>
        <strain evidence="3">CGMCC 1.7062</strain>
    </source>
</reference>
<dbReference type="InterPro" id="IPR021677">
    <property type="entry name" value="DUF2986"/>
</dbReference>
<proteinExistence type="predicted"/>
<evidence type="ECO:0008006" key="4">
    <source>
        <dbReference type="Google" id="ProtNLM"/>
    </source>
</evidence>
<organism evidence="2 3">
    <name type="scientific">Vibrio hangzhouensis</name>
    <dbReference type="NCBI Taxonomy" id="462991"/>
    <lineage>
        <taxon>Bacteria</taxon>
        <taxon>Pseudomonadati</taxon>
        <taxon>Pseudomonadota</taxon>
        <taxon>Gammaproteobacteria</taxon>
        <taxon>Vibrionales</taxon>
        <taxon>Vibrionaceae</taxon>
        <taxon>Vibrio</taxon>
    </lineage>
</organism>
<evidence type="ECO:0000313" key="3">
    <source>
        <dbReference type="Proteomes" id="UP000236721"/>
    </source>
</evidence>
<sequence>MQPLSKTARYQLMNRKKKINQIHKARMKKANAKKNGAGKNKPRYISKAERAKMEAEQLANSDSAEQGALEVVEQPAA</sequence>
<accession>A0A1H5Z8C4</accession>
<dbReference type="Pfam" id="PF11661">
    <property type="entry name" value="DUF2986"/>
    <property type="match status" value="1"/>
</dbReference>
<gene>
    <name evidence="2" type="ORF">SAMN04488244_11125</name>
</gene>
<evidence type="ECO:0000313" key="2">
    <source>
        <dbReference type="EMBL" id="SEG32314.1"/>
    </source>
</evidence>